<dbReference type="AlphaFoldDB" id="A0A916WNJ5"/>
<dbReference type="Gene3D" id="1.10.730.10">
    <property type="entry name" value="Isoleucyl-tRNA Synthetase, Domain 1"/>
    <property type="match status" value="1"/>
</dbReference>
<reference evidence="13" key="2">
    <citation type="submission" date="2020-09" db="EMBL/GenBank/DDBJ databases">
        <authorList>
            <person name="Sun Q."/>
            <person name="Zhou Y."/>
        </authorList>
    </citation>
    <scope>NUCLEOTIDE SEQUENCE</scope>
    <source>
        <strain evidence="13">CGMCC 1.15330</strain>
    </source>
</reference>
<evidence type="ECO:0000259" key="10">
    <source>
        <dbReference type="Pfam" id="PF00133"/>
    </source>
</evidence>
<evidence type="ECO:0000256" key="8">
    <source>
        <dbReference type="ARBA" id="ARBA00047552"/>
    </source>
</evidence>
<dbReference type="EMBL" id="BMIH01000001">
    <property type="protein sequence ID" value="GGB14692.1"/>
    <property type="molecule type" value="Genomic_DNA"/>
</dbReference>
<protein>
    <recommendedName>
        <fullName evidence="1">valine--tRNA ligase</fullName>
        <ecNumber evidence="1">6.1.1.9</ecNumber>
    </recommendedName>
    <alternativeName>
        <fullName evidence="7">Valyl-tRNA synthetase</fullName>
    </alternativeName>
</protein>
<dbReference type="InterPro" id="IPR009080">
    <property type="entry name" value="tRNAsynth_Ia_anticodon-bd"/>
</dbReference>
<dbReference type="Gene3D" id="1.10.287.380">
    <property type="entry name" value="Valyl-tRNA synthetase, C-terminal domain"/>
    <property type="match status" value="1"/>
</dbReference>
<dbReference type="Proteomes" id="UP000623067">
    <property type="component" value="Unassembled WGS sequence"/>
</dbReference>
<keyword evidence="6" id="KW-0030">Aminoacyl-tRNA synthetase</keyword>
<accession>A0A916WNJ5</accession>
<dbReference type="SUPFAM" id="SSF46589">
    <property type="entry name" value="tRNA-binding arm"/>
    <property type="match status" value="1"/>
</dbReference>
<reference evidence="13" key="1">
    <citation type="journal article" date="2014" name="Int. J. Syst. Evol. Microbiol.">
        <title>Complete genome sequence of Corynebacterium casei LMG S-19264T (=DSM 44701T), isolated from a smear-ripened cheese.</title>
        <authorList>
            <consortium name="US DOE Joint Genome Institute (JGI-PGF)"/>
            <person name="Walter F."/>
            <person name="Albersmeier A."/>
            <person name="Kalinowski J."/>
            <person name="Ruckert C."/>
        </authorList>
    </citation>
    <scope>NUCLEOTIDE SEQUENCE</scope>
    <source>
        <strain evidence="13">CGMCC 1.15330</strain>
    </source>
</reference>
<dbReference type="Pfam" id="PF00133">
    <property type="entry name" value="tRNA-synt_1"/>
    <property type="match status" value="1"/>
</dbReference>
<name>A0A916WNJ5_9SPHN</name>
<dbReference type="Gene3D" id="3.40.50.620">
    <property type="entry name" value="HUPs"/>
    <property type="match status" value="1"/>
</dbReference>
<dbReference type="PANTHER" id="PTHR11946">
    <property type="entry name" value="VALYL-TRNA SYNTHETASES"/>
    <property type="match status" value="1"/>
</dbReference>
<evidence type="ECO:0000256" key="4">
    <source>
        <dbReference type="ARBA" id="ARBA00022840"/>
    </source>
</evidence>
<evidence type="ECO:0000313" key="13">
    <source>
        <dbReference type="EMBL" id="GGB14692.1"/>
    </source>
</evidence>
<evidence type="ECO:0000256" key="9">
    <source>
        <dbReference type="SAM" id="MobiDB-lite"/>
    </source>
</evidence>
<gene>
    <name evidence="13" type="ORF">GCM10011380_00100</name>
</gene>
<comment type="catalytic activity">
    <reaction evidence="8">
        <text>tRNA(Val) + L-valine + ATP = L-valyl-tRNA(Val) + AMP + diphosphate</text>
        <dbReference type="Rhea" id="RHEA:10704"/>
        <dbReference type="Rhea" id="RHEA-COMP:9672"/>
        <dbReference type="Rhea" id="RHEA-COMP:9708"/>
        <dbReference type="ChEBI" id="CHEBI:30616"/>
        <dbReference type="ChEBI" id="CHEBI:33019"/>
        <dbReference type="ChEBI" id="CHEBI:57762"/>
        <dbReference type="ChEBI" id="CHEBI:78442"/>
        <dbReference type="ChEBI" id="CHEBI:78537"/>
        <dbReference type="ChEBI" id="CHEBI:456215"/>
        <dbReference type="EC" id="6.1.1.9"/>
    </reaction>
</comment>
<dbReference type="GO" id="GO:0004832">
    <property type="term" value="F:valine-tRNA ligase activity"/>
    <property type="evidence" value="ECO:0007669"/>
    <property type="project" value="UniProtKB-EC"/>
</dbReference>
<dbReference type="GO" id="GO:0005829">
    <property type="term" value="C:cytosol"/>
    <property type="evidence" value="ECO:0007669"/>
    <property type="project" value="TreeGrafter"/>
</dbReference>
<dbReference type="Pfam" id="PF08264">
    <property type="entry name" value="Anticodon_1"/>
    <property type="match status" value="1"/>
</dbReference>
<keyword evidence="3" id="KW-0547">Nucleotide-binding</keyword>
<dbReference type="InterPro" id="IPR014729">
    <property type="entry name" value="Rossmann-like_a/b/a_fold"/>
</dbReference>
<organism evidence="13 14">
    <name type="scientific">Sphingomonas metalli</name>
    <dbReference type="NCBI Taxonomy" id="1779358"/>
    <lineage>
        <taxon>Bacteria</taxon>
        <taxon>Pseudomonadati</taxon>
        <taxon>Pseudomonadota</taxon>
        <taxon>Alphaproteobacteria</taxon>
        <taxon>Sphingomonadales</taxon>
        <taxon>Sphingomonadaceae</taxon>
        <taxon>Sphingomonas</taxon>
    </lineage>
</organism>
<keyword evidence="5" id="KW-0648">Protein biosynthesis</keyword>
<feature type="domain" description="Aminoacyl-tRNA synthetase class Ia" evidence="10">
    <location>
        <begin position="34"/>
        <end position="124"/>
    </location>
</feature>
<dbReference type="EC" id="6.1.1.9" evidence="1"/>
<evidence type="ECO:0000259" key="11">
    <source>
        <dbReference type="Pfam" id="PF08264"/>
    </source>
</evidence>
<evidence type="ECO:0000256" key="7">
    <source>
        <dbReference type="ARBA" id="ARBA00029936"/>
    </source>
</evidence>
<evidence type="ECO:0000256" key="3">
    <source>
        <dbReference type="ARBA" id="ARBA00022741"/>
    </source>
</evidence>
<keyword evidence="2" id="KW-0436">Ligase</keyword>
<evidence type="ECO:0000313" key="14">
    <source>
        <dbReference type="Proteomes" id="UP000623067"/>
    </source>
</evidence>
<sequence length="434" mass="47705">MGRVRLTETDAPSEAPHPNPSPEGEGLSGKRLGGRYPNDVLISGFDILFFWDARMMMQGLHFMHDVPFRTLYLHGLVRAADGSKMSKSKGNTVDPLGLIDQYGADALRFFMAAMESQGRDIKMDERRVEGYRNFATKLWNACRFAQANGIGGSTSLEPPAASHAVNQWILAETVGTVQAVDLALGEYRFDAAANAIYQFVWSRFCDWYLELIKPVSSEGERGQVDEETKAVAGWVLDQILVLLHPFMPFITEELWHGLAPRDHDLIVAHWPMPDARALDPAAEREIDWLIRLVSEIRAARTELNVPPGARLPLHVRDAGGETHARLARQQAVLGRLARVETTEGDVGGGAAQIVVDEATFILPLEGVIDLVAERARLGKAIAAAEKERDALGARLGNPSFVERAKPEAVEKAKVDHADKMAEAARLQAALVRLG</sequence>
<dbReference type="InterPro" id="IPR002300">
    <property type="entry name" value="aa-tRNA-synth_Ia"/>
</dbReference>
<dbReference type="InterPro" id="IPR019499">
    <property type="entry name" value="Val-tRNA_synth_tRNA-bd"/>
</dbReference>
<dbReference type="InterPro" id="IPR037118">
    <property type="entry name" value="Val-tRNA_synth_C_sf"/>
</dbReference>
<keyword evidence="4" id="KW-0067">ATP-binding</keyword>
<dbReference type="PANTHER" id="PTHR11946:SF93">
    <property type="entry name" value="VALINE--TRNA LIGASE, CHLOROPLASTIC_MITOCHONDRIAL 2"/>
    <property type="match status" value="1"/>
</dbReference>
<dbReference type="CDD" id="cd07962">
    <property type="entry name" value="Anticodon_Ia_Val"/>
    <property type="match status" value="1"/>
</dbReference>
<dbReference type="GO" id="GO:0006438">
    <property type="term" value="P:valyl-tRNA aminoacylation"/>
    <property type="evidence" value="ECO:0007669"/>
    <property type="project" value="InterPro"/>
</dbReference>
<feature type="domain" description="Valyl-tRNA synthetase tRNA-binding arm" evidence="12">
    <location>
        <begin position="369"/>
        <end position="434"/>
    </location>
</feature>
<feature type="region of interest" description="Disordered" evidence="9">
    <location>
        <begin position="1"/>
        <end position="30"/>
    </location>
</feature>
<dbReference type="SUPFAM" id="SSF47323">
    <property type="entry name" value="Anticodon-binding domain of a subclass of class I aminoacyl-tRNA synthetases"/>
    <property type="match status" value="1"/>
</dbReference>
<comment type="caution">
    <text evidence="13">The sequence shown here is derived from an EMBL/GenBank/DDBJ whole genome shotgun (WGS) entry which is preliminary data.</text>
</comment>
<evidence type="ECO:0000256" key="5">
    <source>
        <dbReference type="ARBA" id="ARBA00022917"/>
    </source>
</evidence>
<dbReference type="GO" id="GO:0005524">
    <property type="term" value="F:ATP binding"/>
    <property type="evidence" value="ECO:0007669"/>
    <property type="project" value="UniProtKB-KW"/>
</dbReference>
<evidence type="ECO:0000259" key="12">
    <source>
        <dbReference type="Pfam" id="PF10458"/>
    </source>
</evidence>
<dbReference type="InterPro" id="IPR033705">
    <property type="entry name" value="Anticodon_Ia_Val"/>
</dbReference>
<dbReference type="InterPro" id="IPR010978">
    <property type="entry name" value="tRNA-bd_arm"/>
</dbReference>
<evidence type="ECO:0000256" key="2">
    <source>
        <dbReference type="ARBA" id="ARBA00022598"/>
    </source>
</evidence>
<dbReference type="Pfam" id="PF10458">
    <property type="entry name" value="Val_tRNA-synt_C"/>
    <property type="match status" value="1"/>
</dbReference>
<dbReference type="InterPro" id="IPR002303">
    <property type="entry name" value="Valyl-tRNA_ligase"/>
</dbReference>
<dbReference type="InterPro" id="IPR013155">
    <property type="entry name" value="M/V/L/I-tRNA-synth_anticd-bd"/>
</dbReference>
<evidence type="ECO:0000256" key="6">
    <source>
        <dbReference type="ARBA" id="ARBA00023146"/>
    </source>
</evidence>
<feature type="domain" description="Methionyl/Valyl/Leucyl/Isoleucyl-tRNA synthetase anticodon-binding" evidence="11">
    <location>
        <begin position="166"/>
        <end position="312"/>
    </location>
</feature>
<dbReference type="SUPFAM" id="SSF52374">
    <property type="entry name" value="Nucleotidylyl transferase"/>
    <property type="match status" value="1"/>
</dbReference>
<keyword evidence="14" id="KW-1185">Reference proteome</keyword>
<evidence type="ECO:0000256" key="1">
    <source>
        <dbReference type="ARBA" id="ARBA00013169"/>
    </source>
</evidence>
<proteinExistence type="predicted"/>